<proteinExistence type="predicted"/>
<sequence length="151" mass="16965">MESQSWFQNQGVFRTLQLKVHHCVPIKMDTAQDARDILDEWQIGINDLANAPIMPCNFHFSNEIHGGQGAQKNYGDLINQYMEEADRLAVIESKSLGGGEPGFKAGRAVVMDSRRRFCDNLTYKSKGPNAIVFQEIMHNVEKGARQLVNGN</sequence>
<protein>
    <submittedName>
        <fullName evidence="1">Uncharacterized protein</fullName>
    </submittedName>
</protein>
<dbReference type="InterPro" id="IPR032871">
    <property type="entry name" value="AHH_dom_containing"/>
</dbReference>
<dbReference type="Proteomes" id="UP000317214">
    <property type="component" value="Chromosome"/>
</dbReference>
<keyword evidence="2" id="KW-1185">Reference proteome</keyword>
<name>A0A4Y6V9Y7_9PROT</name>
<dbReference type="EMBL" id="CP032485">
    <property type="protein sequence ID" value="QDH25500.1"/>
    <property type="molecule type" value="Genomic_DNA"/>
</dbReference>
<evidence type="ECO:0000313" key="1">
    <source>
        <dbReference type="EMBL" id="QDH25500.1"/>
    </source>
</evidence>
<reference evidence="1 2" key="1">
    <citation type="submission" date="2018-09" db="EMBL/GenBank/DDBJ databases">
        <title>The complete genome sequence of Neokomagataea tanensis NBRC 106556(T).</title>
        <authorList>
            <person name="Chua K.-O."/>
            <person name="See-Too W.-S."/>
            <person name="Hong K.-W."/>
            <person name="Yin W.-F."/>
            <person name="Chan K.-G."/>
        </authorList>
    </citation>
    <scope>NUCLEOTIDE SEQUENCE [LARGE SCALE GENOMIC DNA]</scope>
    <source>
        <strain evidence="2">AH13 \ NBRC 106556</strain>
    </source>
</reference>
<accession>A0A4Y6V9Y7</accession>
<organism evidence="1 2">
    <name type="scientific">Neokomagataea tanensis</name>
    <dbReference type="NCBI Taxonomy" id="661191"/>
    <lineage>
        <taxon>Bacteria</taxon>
        <taxon>Pseudomonadati</taxon>
        <taxon>Pseudomonadota</taxon>
        <taxon>Alphaproteobacteria</taxon>
        <taxon>Acetobacterales</taxon>
        <taxon>Acetobacteraceae</taxon>
        <taxon>Neokomagataea</taxon>
    </lineage>
</organism>
<dbReference type="KEGG" id="ntn:D5366_10080"/>
<gene>
    <name evidence="1" type="ORF">D5366_10080</name>
</gene>
<dbReference type="AlphaFoldDB" id="A0A4Y6V9Y7"/>
<dbReference type="Pfam" id="PF14412">
    <property type="entry name" value="AHH"/>
    <property type="match status" value="1"/>
</dbReference>
<evidence type="ECO:0000313" key="2">
    <source>
        <dbReference type="Proteomes" id="UP000317214"/>
    </source>
</evidence>